<dbReference type="GO" id="GO:0030170">
    <property type="term" value="F:pyridoxal phosphate binding"/>
    <property type="evidence" value="ECO:0007669"/>
    <property type="project" value="InterPro"/>
</dbReference>
<dbReference type="GO" id="GO:0008483">
    <property type="term" value="F:transaminase activity"/>
    <property type="evidence" value="ECO:0007669"/>
    <property type="project" value="UniProtKB-KW"/>
</dbReference>
<gene>
    <name evidence="5" type="ORF">AL705_07475</name>
</gene>
<keyword evidence="3" id="KW-0808">Transferase</keyword>
<keyword evidence="3" id="KW-0032">Aminotransferase</keyword>
<organism evidence="5 6">
    <name type="scientific">Lawsonella clevelandensis</name>
    <dbReference type="NCBI Taxonomy" id="1528099"/>
    <lineage>
        <taxon>Bacteria</taxon>
        <taxon>Bacillati</taxon>
        <taxon>Actinomycetota</taxon>
        <taxon>Actinomycetes</taxon>
        <taxon>Mycobacteriales</taxon>
        <taxon>Lawsonellaceae</taxon>
        <taxon>Lawsonella</taxon>
    </lineage>
</organism>
<dbReference type="PATRIC" id="fig|1562462.4.peg.1523"/>
<dbReference type="Pfam" id="PF00155">
    <property type="entry name" value="Aminotran_1_2"/>
    <property type="match status" value="1"/>
</dbReference>
<dbReference type="AlphaFoldDB" id="A0A0M4MCU2"/>
<evidence type="ECO:0000313" key="6">
    <source>
        <dbReference type="Proteomes" id="UP000068137"/>
    </source>
</evidence>
<evidence type="ECO:0000259" key="4">
    <source>
        <dbReference type="Pfam" id="PF00155"/>
    </source>
</evidence>
<evidence type="ECO:0000313" key="5">
    <source>
        <dbReference type="EMBL" id="ALE19396.1"/>
    </source>
</evidence>
<dbReference type="PROSITE" id="PS00105">
    <property type="entry name" value="AA_TRANSFER_CLASS_1"/>
    <property type="match status" value="1"/>
</dbReference>
<protein>
    <recommendedName>
        <fullName evidence="3">Aminotransferase</fullName>
        <ecNumber evidence="3">2.6.1.-</ecNumber>
    </recommendedName>
</protein>
<comment type="similarity">
    <text evidence="3">Belongs to the class-I pyridoxal-phosphate-dependent aminotransferase family.</text>
</comment>
<evidence type="ECO:0000256" key="1">
    <source>
        <dbReference type="ARBA" id="ARBA00001933"/>
    </source>
</evidence>
<evidence type="ECO:0000256" key="3">
    <source>
        <dbReference type="RuleBase" id="RU000481"/>
    </source>
</evidence>
<comment type="cofactor">
    <cofactor evidence="1 3">
        <name>pyridoxal 5'-phosphate</name>
        <dbReference type="ChEBI" id="CHEBI:597326"/>
    </cofactor>
</comment>
<dbReference type="InterPro" id="IPR015422">
    <property type="entry name" value="PyrdxlP-dep_Trfase_small"/>
</dbReference>
<sequence length="376" mass="41015">MTGTPDTPWNIHGDQQDLPGMLDFAVNVCQPSPPPVVLNVLEAALPQLAHYPRHADYARVQEALAVFHGVSPSWVLPLAGETEAFDLLSRLPWRHIAILHPPYTEAEAPFHNAGYGDAIHHYLAEDQLPVLPNYCDLVIVGNPVNPTSYLRSRAELAQLRASGRIVVVDEAFMDVVVPDYAAAATFLPTVPTYGRGATSAASAAATSIQKLLGGDLIVLRSCTKTWGISGLRAGYAIAHPTLVERLTTCRSPWTVSTLSLAVLRALPQPALQEELATIRTRIAVEREAMIRSLTMAGWQVRLPASGPFLLAQPPRYPGTVDTLRLGLQEKGIAVRRTDTFPLLDAGWWRLAVKDVSSVQRLIDTVRVLTKEEETLA</sequence>
<dbReference type="PANTHER" id="PTHR42885:SF1">
    <property type="entry name" value="THREONINE-PHOSPHATE DECARBOXYLASE"/>
    <property type="match status" value="1"/>
</dbReference>
<dbReference type="Gene3D" id="3.90.1150.10">
    <property type="entry name" value="Aspartate Aminotransferase, domain 1"/>
    <property type="match status" value="1"/>
</dbReference>
<dbReference type="EC" id="2.6.1.-" evidence="3"/>
<accession>A0A0M4MCU2</accession>
<dbReference type="OrthoDB" id="3401872at2"/>
<dbReference type="EMBL" id="CP012390">
    <property type="protein sequence ID" value="ALE19396.1"/>
    <property type="molecule type" value="Genomic_DNA"/>
</dbReference>
<keyword evidence="2" id="KW-0663">Pyridoxal phosphate</keyword>
<dbReference type="InterPro" id="IPR004839">
    <property type="entry name" value="Aminotransferase_I/II_large"/>
</dbReference>
<reference evidence="5 6" key="1">
    <citation type="journal article" date="2015" name="Genome Announc.">
        <title>Complete Genome Sequences for Two Strains of a Novel Fastidious, Partially Acid-Fast, Gram-Positive Corynebacterineae Bacterium, Derived from Human Clinical Samples.</title>
        <authorList>
            <person name="Nicholson A.C."/>
            <person name="Bell M."/>
            <person name="Humrighouse B.W."/>
            <person name="McQuiston J.R."/>
        </authorList>
    </citation>
    <scope>NUCLEOTIDE SEQUENCE [LARGE SCALE GENOMIC DNA]</scope>
    <source>
        <strain evidence="5 6">X1698</strain>
    </source>
</reference>
<dbReference type="KEGG" id="cbq:AL705_07475"/>
<name>A0A0M4MCU2_9ACTN</name>
<dbReference type="InterPro" id="IPR015421">
    <property type="entry name" value="PyrdxlP-dep_Trfase_major"/>
</dbReference>
<dbReference type="Gene3D" id="3.40.640.10">
    <property type="entry name" value="Type I PLP-dependent aspartate aminotransferase-like (Major domain)"/>
    <property type="match status" value="1"/>
</dbReference>
<dbReference type="Proteomes" id="UP000068137">
    <property type="component" value="Chromosome"/>
</dbReference>
<dbReference type="STRING" id="1528099.AL705_07475"/>
<dbReference type="SUPFAM" id="SSF53383">
    <property type="entry name" value="PLP-dependent transferases"/>
    <property type="match status" value="1"/>
</dbReference>
<feature type="domain" description="Aminotransferase class I/classII large" evidence="4">
    <location>
        <begin position="125"/>
        <end position="363"/>
    </location>
</feature>
<dbReference type="RefSeq" id="WP_053962465.1">
    <property type="nucleotide sequence ID" value="NZ_CP012390.1"/>
</dbReference>
<proteinExistence type="inferred from homology"/>
<dbReference type="PANTHER" id="PTHR42885">
    <property type="entry name" value="HISTIDINOL-PHOSPHATE AMINOTRANSFERASE-RELATED"/>
    <property type="match status" value="1"/>
</dbReference>
<dbReference type="InterPro" id="IPR015424">
    <property type="entry name" value="PyrdxlP-dep_Trfase"/>
</dbReference>
<evidence type="ECO:0000256" key="2">
    <source>
        <dbReference type="ARBA" id="ARBA00022898"/>
    </source>
</evidence>
<dbReference type="InterPro" id="IPR004838">
    <property type="entry name" value="NHTrfase_class1_PyrdxlP-BS"/>
</dbReference>
<dbReference type="CDD" id="cd00609">
    <property type="entry name" value="AAT_like"/>
    <property type="match status" value="1"/>
</dbReference>